<dbReference type="Proteomes" id="UP000735302">
    <property type="component" value="Unassembled WGS sequence"/>
</dbReference>
<accession>A0AAV4C2U2</accession>
<sequence>MGVSMKISAAQGFKAKISGDSMCHVACLSVPGHSQGWGHQVYARVEDSGVWDAGTTSCYGKHRPKPRKASEDRLQKHVFRVKNIRKHYTSLPHTSFDVFETTVNSFSSYGFILIPV</sequence>
<keyword evidence="2" id="KW-1185">Reference proteome</keyword>
<proteinExistence type="predicted"/>
<dbReference type="EMBL" id="BLXT01005778">
    <property type="protein sequence ID" value="GFO25955.1"/>
    <property type="molecule type" value="Genomic_DNA"/>
</dbReference>
<organism evidence="1 2">
    <name type="scientific">Plakobranchus ocellatus</name>
    <dbReference type="NCBI Taxonomy" id="259542"/>
    <lineage>
        <taxon>Eukaryota</taxon>
        <taxon>Metazoa</taxon>
        <taxon>Spiralia</taxon>
        <taxon>Lophotrochozoa</taxon>
        <taxon>Mollusca</taxon>
        <taxon>Gastropoda</taxon>
        <taxon>Heterobranchia</taxon>
        <taxon>Euthyneura</taxon>
        <taxon>Panpulmonata</taxon>
        <taxon>Sacoglossa</taxon>
        <taxon>Placobranchoidea</taxon>
        <taxon>Plakobranchidae</taxon>
        <taxon>Plakobranchus</taxon>
    </lineage>
</organism>
<gene>
    <name evidence="1" type="ORF">PoB_005246000</name>
</gene>
<comment type="caution">
    <text evidence="1">The sequence shown here is derived from an EMBL/GenBank/DDBJ whole genome shotgun (WGS) entry which is preliminary data.</text>
</comment>
<protein>
    <submittedName>
        <fullName evidence="1">Uncharacterized protein</fullName>
    </submittedName>
</protein>
<evidence type="ECO:0000313" key="2">
    <source>
        <dbReference type="Proteomes" id="UP000735302"/>
    </source>
</evidence>
<evidence type="ECO:0000313" key="1">
    <source>
        <dbReference type="EMBL" id="GFO25955.1"/>
    </source>
</evidence>
<reference evidence="1 2" key="1">
    <citation type="journal article" date="2021" name="Elife">
        <title>Chloroplast acquisition without the gene transfer in kleptoplastic sea slugs, Plakobranchus ocellatus.</title>
        <authorList>
            <person name="Maeda T."/>
            <person name="Takahashi S."/>
            <person name="Yoshida T."/>
            <person name="Shimamura S."/>
            <person name="Takaki Y."/>
            <person name="Nagai Y."/>
            <person name="Toyoda A."/>
            <person name="Suzuki Y."/>
            <person name="Arimoto A."/>
            <person name="Ishii H."/>
            <person name="Satoh N."/>
            <person name="Nishiyama T."/>
            <person name="Hasebe M."/>
            <person name="Maruyama T."/>
            <person name="Minagawa J."/>
            <person name="Obokata J."/>
            <person name="Shigenobu S."/>
        </authorList>
    </citation>
    <scope>NUCLEOTIDE SEQUENCE [LARGE SCALE GENOMIC DNA]</scope>
</reference>
<name>A0AAV4C2U2_9GAST</name>
<dbReference type="AlphaFoldDB" id="A0AAV4C2U2"/>